<evidence type="ECO:0000256" key="3">
    <source>
        <dbReference type="ARBA" id="ARBA00006345"/>
    </source>
</evidence>
<gene>
    <name evidence="11" type="ORF">INT43_007745</name>
</gene>
<dbReference type="EC" id="3.6.1.74" evidence="8"/>
<dbReference type="EMBL" id="JAEPQZ010000009">
    <property type="protein sequence ID" value="KAG2177089.1"/>
    <property type="molecule type" value="Genomic_DNA"/>
</dbReference>
<sequence length="333" mass="37880">MSDKESESVTTVPSDEHNVEEHLKRKAEHISNDIELENKTAVTAIPENGAGKEVKRARPDNNKIPSVFGTKPVNDLVQYVSNFLWRHCDQPHIETQEQTSEFICLLGQKQAILIPDNSIRIRFQSDMSLSQHKQYNVMLNELVQKPPGGERVKYKHTRERDRFYKLPYGRKIRVTTDQQTGEIVPNGVLEKTRVADINIYSPNQAFDYRISVSLESPGLYHVFVDLSTKPRPMLISVTQNAASIPEGSHMFERNKDRLSYSQGNIQFDLTQVKSPDSIGQQDVTHELELEFIDASILAAEKRKQAQGEASEFANMIEVFLDNARMLSKRGGRA</sequence>
<keyword evidence="12" id="KW-1185">Reference proteome</keyword>
<dbReference type="GO" id="GO:0031533">
    <property type="term" value="C:mRNA capping enzyme complex"/>
    <property type="evidence" value="ECO:0007669"/>
    <property type="project" value="UniProtKB-UniRule"/>
</dbReference>
<keyword evidence="5 8" id="KW-0378">Hydrolase</keyword>
<name>A0A8H7PMT2_MORIS</name>
<dbReference type="GO" id="GO:0140818">
    <property type="term" value="F:mRNA 5'-triphosphate monophosphatase activity"/>
    <property type="evidence" value="ECO:0007669"/>
    <property type="project" value="UniProtKB-EC"/>
</dbReference>
<evidence type="ECO:0000313" key="12">
    <source>
        <dbReference type="Proteomes" id="UP000654370"/>
    </source>
</evidence>
<dbReference type="GO" id="GO:0004651">
    <property type="term" value="F:polynucleotide 5'-phosphatase activity"/>
    <property type="evidence" value="ECO:0007669"/>
    <property type="project" value="UniProtKB-UniRule"/>
</dbReference>
<keyword evidence="4 8" id="KW-0507">mRNA processing</keyword>
<dbReference type="SUPFAM" id="SSF55154">
    <property type="entry name" value="CYTH-like phosphatases"/>
    <property type="match status" value="1"/>
</dbReference>
<keyword evidence="8" id="KW-0506">mRNA capping</keyword>
<dbReference type="Proteomes" id="UP000654370">
    <property type="component" value="Unassembled WGS sequence"/>
</dbReference>
<proteinExistence type="inferred from homology"/>
<dbReference type="AlphaFoldDB" id="A0A8H7PMT2"/>
<evidence type="ECO:0000313" key="11">
    <source>
        <dbReference type="EMBL" id="KAG2177089.1"/>
    </source>
</evidence>
<dbReference type="CDD" id="cd07470">
    <property type="entry name" value="CYTH-like_mRNA_RTPase"/>
    <property type="match status" value="1"/>
</dbReference>
<dbReference type="GO" id="GO:0006370">
    <property type="term" value="P:7-methylguanosine mRNA capping"/>
    <property type="evidence" value="ECO:0007669"/>
    <property type="project" value="UniProtKB-UniRule"/>
</dbReference>
<dbReference type="Pfam" id="PF02940">
    <property type="entry name" value="mRNA_triPase"/>
    <property type="match status" value="1"/>
</dbReference>
<evidence type="ECO:0000256" key="6">
    <source>
        <dbReference type="ARBA" id="ARBA00023242"/>
    </source>
</evidence>
<feature type="region of interest" description="Disordered" evidence="9">
    <location>
        <begin position="1"/>
        <end position="22"/>
    </location>
</feature>
<comment type="similarity">
    <text evidence="3 8">Belongs to the fungal TPase family.</text>
</comment>
<dbReference type="InterPro" id="IPR040343">
    <property type="entry name" value="Cet1/Ctl1"/>
</dbReference>
<comment type="catalytic activity">
    <reaction evidence="7">
        <text>a 5'-end triphospho-ribonucleoside in mRNA + H2O = a 5'-end diphospho-ribonucleoside in mRNA + phosphate + H(+)</text>
        <dbReference type="Rhea" id="RHEA:67004"/>
        <dbReference type="Rhea" id="RHEA-COMP:17164"/>
        <dbReference type="Rhea" id="RHEA-COMP:17165"/>
        <dbReference type="ChEBI" id="CHEBI:15377"/>
        <dbReference type="ChEBI" id="CHEBI:15378"/>
        <dbReference type="ChEBI" id="CHEBI:43474"/>
        <dbReference type="ChEBI" id="CHEBI:167616"/>
        <dbReference type="ChEBI" id="CHEBI:167618"/>
        <dbReference type="EC" id="3.6.1.74"/>
    </reaction>
    <physiologicalReaction direction="left-to-right" evidence="7">
        <dbReference type="Rhea" id="RHEA:67005"/>
    </physiologicalReaction>
</comment>
<comment type="caution">
    <text evidence="11">The sequence shown here is derived from an EMBL/GenBank/DDBJ whole genome shotgun (WGS) entry which is preliminary data.</text>
</comment>
<protein>
    <recommendedName>
        <fullName evidence="8">mRNA-capping enzyme subunit beta</fullName>
        <ecNumber evidence="8">3.6.1.74</ecNumber>
    </recommendedName>
    <alternativeName>
        <fullName evidence="8">mRNA 5'-phosphatase</fullName>
    </alternativeName>
    <alternativeName>
        <fullName evidence="8">mRNA 5'-triphosphate monophosphatase</fullName>
    </alternativeName>
</protein>
<comment type="function">
    <text evidence="8">First step of mRNA capping. Converts the 5'-triphosphate end of a nascent mRNA chain into a diphosphate end.</text>
</comment>
<evidence type="ECO:0000256" key="1">
    <source>
        <dbReference type="ARBA" id="ARBA00001946"/>
    </source>
</evidence>
<organism evidence="11 12">
    <name type="scientific">Mortierella isabellina</name>
    <name type="common">Filamentous fungus</name>
    <name type="synonym">Umbelopsis isabellina</name>
    <dbReference type="NCBI Taxonomy" id="91625"/>
    <lineage>
        <taxon>Eukaryota</taxon>
        <taxon>Fungi</taxon>
        <taxon>Fungi incertae sedis</taxon>
        <taxon>Mucoromycota</taxon>
        <taxon>Mucoromycotina</taxon>
        <taxon>Umbelopsidomycetes</taxon>
        <taxon>Umbelopsidales</taxon>
        <taxon>Umbelopsidaceae</taxon>
        <taxon>Umbelopsis</taxon>
    </lineage>
</organism>
<reference evidence="11" key="1">
    <citation type="submission" date="2020-12" db="EMBL/GenBank/DDBJ databases">
        <title>Metabolic potential, ecology and presence of endohyphal bacteria is reflected in genomic diversity of Mucoromycotina.</title>
        <authorList>
            <person name="Muszewska A."/>
            <person name="Okrasinska A."/>
            <person name="Steczkiewicz K."/>
            <person name="Drgas O."/>
            <person name="Orlowska M."/>
            <person name="Perlinska-Lenart U."/>
            <person name="Aleksandrzak-Piekarczyk T."/>
            <person name="Szatraj K."/>
            <person name="Zielenkiewicz U."/>
            <person name="Pilsyk S."/>
            <person name="Malc E."/>
            <person name="Mieczkowski P."/>
            <person name="Kruszewska J.S."/>
            <person name="Biernat P."/>
            <person name="Pawlowska J."/>
        </authorList>
    </citation>
    <scope>NUCLEOTIDE SEQUENCE</scope>
    <source>
        <strain evidence="11">WA0000067209</strain>
    </source>
</reference>
<dbReference type="InterPro" id="IPR004206">
    <property type="entry name" value="mRNA_triPase_Cet1"/>
</dbReference>
<accession>A0A8H7PMT2</accession>
<evidence type="ECO:0000256" key="9">
    <source>
        <dbReference type="SAM" id="MobiDB-lite"/>
    </source>
</evidence>
<dbReference type="InterPro" id="IPR033469">
    <property type="entry name" value="CYTH-like_dom_sf"/>
</dbReference>
<evidence type="ECO:0000256" key="5">
    <source>
        <dbReference type="ARBA" id="ARBA00022801"/>
    </source>
</evidence>
<evidence type="ECO:0000256" key="7">
    <source>
        <dbReference type="ARBA" id="ARBA00047740"/>
    </source>
</evidence>
<comment type="subcellular location">
    <subcellularLocation>
        <location evidence="2 8">Nucleus</location>
    </subcellularLocation>
</comment>
<evidence type="ECO:0000256" key="4">
    <source>
        <dbReference type="ARBA" id="ARBA00022664"/>
    </source>
</evidence>
<evidence type="ECO:0000256" key="8">
    <source>
        <dbReference type="RuleBase" id="RU367053"/>
    </source>
</evidence>
<keyword evidence="6 8" id="KW-0539">Nucleus</keyword>
<dbReference type="Gene3D" id="3.20.100.10">
    <property type="entry name" value="mRNA triphosphatase Cet1-like"/>
    <property type="match status" value="1"/>
</dbReference>
<comment type="cofactor">
    <cofactor evidence="1 8">
        <name>Mg(2+)</name>
        <dbReference type="ChEBI" id="CHEBI:18420"/>
    </cofactor>
</comment>
<dbReference type="PANTHER" id="PTHR28118">
    <property type="entry name" value="POLYNUCLEOTIDE 5'-TRIPHOSPHATASE-RELATED"/>
    <property type="match status" value="1"/>
</dbReference>
<evidence type="ECO:0000256" key="2">
    <source>
        <dbReference type="ARBA" id="ARBA00004123"/>
    </source>
</evidence>
<dbReference type="OrthoDB" id="272147at2759"/>
<evidence type="ECO:0000259" key="10">
    <source>
        <dbReference type="Pfam" id="PF02940"/>
    </source>
</evidence>
<dbReference type="InterPro" id="IPR037009">
    <property type="entry name" value="mRNA_triPase_Cet1_sf"/>
</dbReference>
<dbReference type="PANTHER" id="PTHR28118:SF1">
    <property type="entry name" value="POLYNUCLEOTIDE 5'-TRIPHOSPHATASE CTL1-RELATED"/>
    <property type="match status" value="1"/>
</dbReference>
<comment type="subunit">
    <text evidence="8">Heterodimer. The mRNA-capping enzyme is composed of two separate chains alpha and beta, respectively a mRNA guanylyltransferase and an mRNA 5'-triphosphate monophosphatase.</text>
</comment>
<feature type="domain" description="mRNA triphosphatase Cet1-like" evidence="10">
    <location>
        <begin position="108"/>
        <end position="291"/>
    </location>
</feature>